<organism evidence="1">
    <name type="scientific">Arion vulgaris</name>
    <dbReference type="NCBI Taxonomy" id="1028688"/>
    <lineage>
        <taxon>Eukaryota</taxon>
        <taxon>Metazoa</taxon>
        <taxon>Spiralia</taxon>
        <taxon>Lophotrochozoa</taxon>
        <taxon>Mollusca</taxon>
        <taxon>Gastropoda</taxon>
        <taxon>Heterobranchia</taxon>
        <taxon>Euthyneura</taxon>
        <taxon>Panpulmonata</taxon>
        <taxon>Eupulmonata</taxon>
        <taxon>Stylommatophora</taxon>
        <taxon>Helicina</taxon>
        <taxon>Arionoidea</taxon>
        <taxon>Arionidae</taxon>
        <taxon>Arion</taxon>
    </lineage>
</organism>
<accession>A0A0B7B3Q4</accession>
<evidence type="ECO:0000313" key="1">
    <source>
        <dbReference type="EMBL" id="CEK86921.1"/>
    </source>
</evidence>
<reference evidence="1" key="1">
    <citation type="submission" date="2014-12" db="EMBL/GenBank/DDBJ databases">
        <title>Insight into the proteome of Arion vulgaris.</title>
        <authorList>
            <person name="Aradska J."/>
            <person name="Bulat T."/>
            <person name="Smidak R."/>
            <person name="Sarate P."/>
            <person name="Gangsoo J."/>
            <person name="Sialana F."/>
            <person name="Bilban M."/>
            <person name="Lubec G."/>
        </authorList>
    </citation>
    <scope>NUCLEOTIDE SEQUENCE</scope>
    <source>
        <tissue evidence="1">Skin</tissue>
    </source>
</reference>
<dbReference type="EMBL" id="HACG01040056">
    <property type="protein sequence ID" value="CEK86921.1"/>
    <property type="molecule type" value="Transcribed_RNA"/>
</dbReference>
<dbReference type="AlphaFoldDB" id="A0A0B7B3Q4"/>
<name>A0A0B7B3Q4_9EUPU</name>
<protein>
    <submittedName>
        <fullName evidence="1">Uncharacterized protein</fullName>
    </submittedName>
</protein>
<proteinExistence type="predicted"/>
<gene>
    <name evidence="1" type="primary">ORF156345</name>
</gene>
<sequence>MQEHLSTVINLSTLLSSCMKHVSENMYKVVVSHGYGNMYERVISLVSCP</sequence>